<dbReference type="GO" id="GO:0004322">
    <property type="term" value="F:ferroxidase activity"/>
    <property type="evidence" value="ECO:0007669"/>
    <property type="project" value="TreeGrafter"/>
</dbReference>
<dbReference type="InterPro" id="IPR009078">
    <property type="entry name" value="Ferritin-like_SF"/>
</dbReference>
<reference evidence="4 5" key="1">
    <citation type="submission" date="2015-03" db="EMBL/GenBank/DDBJ databases">
        <title>Genomic characterization of Dehalococcoides mccartyi strain 11a5, an unusal plasmid-containing chloroethene dechlorinator.</title>
        <authorList>
            <person name="Zhao S."/>
            <person name="Ding C."/>
            <person name="He J."/>
        </authorList>
    </citation>
    <scope>NUCLEOTIDE SEQUENCE [LARGE SCALE GENOMIC DNA]</scope>
    <source>
        <strain evidence="4 5">11a5</strain>
    </source>
</reference>
<evidence type="ECO:0000256" key="2">
    <source>
        <dbReference type="ARBA" id="ARBA00023004"/>
    </source>
</evidence>
<organism evidence="4 5">
    <name type="scientific">Dehalococcoides mccartyi</name>
    <dbReference type="NCBI Taxonomy" id="61435"/>
    <lineage>
        <taxon>Bacteria</taxon>
        <taxon>Bacillati</taxon>
        <taxon>Chloroflexota</taxon>
        <taxon>Dehalococcoidia</taxon>
        <taxon>Dehalococcoidales</taxon>
        <taxon>Dehalococcoidaceae</taxon>
        <taxon>Dehalococcoides</taxon>
    </lineage>
</organism>
<dbReference type="EMBL" id="CP011127">
    <property type="protein sequence ID" value="AMU86634.1"/>
    <property type="molecule type" value="Genomic_DNA"/>
</dbReference>
<dbReference type="GO" id="GO:0005829">
    <property type="term" value="C:cytosol"/>
    <property type="evidence" value="ECO:0007669"/>
    <property type="project" value="TreeGrafter"/>
</dbReference>
<dbReference type="PATRIC" id="fig|61435.8.peg.806"/>
<dbReference type="InterPro" id="IPR008331">
    <property type="entry name" value="Ferritin_DPS_dom"/>
</dbReference>
<dbReference type="AlphaFoldDB" id="A0A142V9X6"/>
<feature type="domain" description="Ferritin/DPS" evidence="3">
    <location>
        <begin position="158"/>
        <end position="275"/>
    </location>
</feature>
<dbReference type="OrthoDB" id="9791649at2"/>
<proteinExistence type="predicted"/>
<keyword evidence="2" id="KW-0408">Iron</keyword>
<dbReference type="Proteomes" id="UP000076394">
    <property type="component" value="Chromosome"/>
</dbReference>
<evidence type="ECO:0000259" key="3">
    <source>
        <dbReference type="Pfam" id="PF00210"/>
    </source>
</evidence>
<evidence type="ECO:0000313" key="4">
    <source>
        <dbReference type="EMBL" id="AMU86634.1"/>
    </source>
</evidence>
<dbReference type="Pfam" id="PF00210">
    <property type="entry name" value="Ferritin"/>
    <property type="match status" value="2"/>
</dbReference>
<name>A0A142V9X6_9CHLR</name>
<dbReference type="CDD" id="cd00657">
    <property type="entry name" value="Ferritin_like"/>
    <property type="match status" value="2"/>
</dbReference>
<dbReference type="RefSeq" id="WP_011309397.1">
    <property type="nucleotide sequence ID" value="NZ_AP024514.1"/>
</dbReference>
<dbReference type="PANTHER" id="PTHR30295">
    <property type="entry name" value="BACTERIOFERRITIN"/>
    <property type="match status" value="1"/>
</dbReference>
<dbReference type="GO" id="GO:0020037">
    <property type="term" value="F:heme binding"/>
    <property type="evidence" value="ECO:0007669"/>
    <property type="project" value="TreeGrafter"/>
</dbReference>
<gene>
    <name evidence="4" type="ORF">Dm11a5_0808</name>
</gene>
<sequence length="275" mass="32026">MEKSKTIELLTKDMEDEHGAIIQYLGHAYAIGEGEVACEIEAIAREEMRHLDWLAEAITTLGGELSFKRGMMDMTGKTVSEWMQANVGLENGAITQYREHIKLIDDPKIKRLLERILADEESHQGDFKHFVEKTLREKMVDRRGDTSNITTENLSWGIKHEYTVIIQYLLQSYSAKNEETRKELQDQAINEMQHMGWLSEKMIDKKGHPHLEHDKFEKTRDHTKMLKADIELEHKVADKYDQSAAQTNESDVKELFQKLATHERYHAEIFKDLLE</sequence>
<evidence type="ECO:0000313" key="5">
    <source>
        <dbReference type="Proteomes" id="UP000076394"/>
    </source>
</evidence>
<keyword evidence="1" id="KW-0409">Iron storage</keyword>
<dbReference type="InterPro" id="IPR012347">
    <property type="entry name" value="Ferritin-like"/>
</dbReference>
<dbReference type="Gene3D" id="1.20.1260.10">
    <property type="match status" value="2"/>
</dbReference>
<protein>
    <submittedName>
        <fullName evidence="4">Bacterioferritin domain-containing protein</fullName>
    </submittedName>
</protein>
<dbReference type="GO" id="GO:0006879">
    <property type="term" value="P:intracellular iron ion homeostasis"/>
    <property type="evidence" value="ECO:0007669"/>
    <property type="project" value="UniProtKB-KW"/>
</dbReference>
<accession>A0A142V9X6</accession>
<feature type="domain" description="Ferritin/DPS" evidence="3">
    <location>
        <begin position="7"/>
        <end position="134"/>
    </location>
</feature>
<evidence type="ECO:0000256" key="1">
    <source>
        <dbReference type="ARBA" id="ARBA00022434"/>
    </source>
</evidence>
<dbReference type="GO" id="GO:0008199">
    <property type="term" value="F:ferric iron binding"/>
    <property type="evidence" value="ECO:0007669"/>
    <property type="project" value="InterPro"/>
</dbReference>
<dbReference type="SUPFAM" id="SSF47240">
    <property type="entry name" value="Ferritin-like"/>
    <property type="match status" value="2"/>
</dbReference>
<dbReference type="PANTHER" id="PTHR30295:SF0">
    <property type="entry name" value="BACTERIOFERRITIN"/>
    <property type="match status" value="1"/>
</dbReference>